<feature type="region of interest" description="Disordered" evidence="3">
    <location>
        <begin position="763"/>
        <end position="842"/>
    </location>
</feature>
<keyword evidence="4" id="KW-1133">Transmembrane helix</keyword>
<feature type="compositionally biased region" description="Basic and acidic residues" evidence="3">
    <location>
        <begin position="100"/>
        <end position="128"/>
    </location>
</feature>
<dbReference type="Pfam" id="PF24681">
    <property type="entry name" value="Kelch_KLHDC2_KLHL20_DRC7"/>
    <property type="match status" value="1"/>
</dbReference>
<evidence type="ECO:0000313" key="5">
    <source>
        <dbReference type="EMBL" id="KFA64123.1"/>
    </source>
</evidence>
<keyword evidence="4" id="KW-0472">Membrane</keyword>
<protein>
    <recommendedName>
        <fullName evidence="7">Kelch repeat-containing protein</fullName>
    </recommendedName>
</protein>
<dbReference type="SUPFAM" id="SSF117281">
    <property type="entry name" value="Kelch motif"/>
    <property type="match status" value="1"/>
</dbReference>
<dbReference type="OrthoDB" id="10251809at2759"/>
<dbReference type="OMA" id="ATFTQMN"/>
<dbReference type="STRING" id="1283841.A0A084QJI8"/>
<dbReference type="AlphaFoldDB" id="A0A084QJI8"/>
<evidence type="ECO:0000256" key="1">
    <source>
        <dbReference type="ARBA" id="ARBA00022441"/>
    </source>
</evidence>
<feature type="compositionally biased region" description="Low complexity" evidence="3">
    <location>
        <begin position="162"/>
        <end position="172"/>
    </location>
</feature>
<proteinExistence type="predicted"/>
<organism evidence="5 6">
    <name type="scientific">Stachybotrys chlorohalonatus (strain IBT 40285)</name>
    <dbReference type="NCBI Taxonomy" id="1283841"/>
    <lineage>
        <taxon>Eukaryota</taxon>
        <taxon>Fungi</taxon>
        <taxon>Dikarya</taxon>
        <taxon>Ascomycota</taxon>
        <taxon>Pezizomycotina</taxon>
        <taxon>Sordariomycetes</taxon>
        <taxon>Hypocreomycetidae</taxon>
        <taxon>Hypocreales</taxon>
        <taxon>Stachybotryaceae</taxon>
        <taxon>Stachybotrys</taxon>
    </lineage>
</organism>
<dbReference type="PANTHER" id="PTHR46093:SF18">
    <property type="entry name" value="FIBRONECTIN TYPE-III DOMAIN-CONTAINING PROTEIN"/>
    <property type="match status" value="1"/>
</dbReference>
<name>A0A084QJI8_STAC4</name>
<dbReference type="HOGENOM" id="CLU_012508_0_0_1"/>
<feature type="compositionally biased region" description="Polar residues" evidence="3">
    <location>
        <begin position="129"/>
        <end position="146"/>
    </location>
</feature>
<dbReference type="InterPro" id="IPR015915">
    <property type="entry name" value="Kelch-typ_b-propeller"/>
</dbReference>
<dbReference type="PANTHER" id="PTHR46093">
    <property type="entry name" value="ACYL-COA-BINDING DOMAIN-CONTAINING PROTEIN 5"/>
    <property type="match status" value="1"/>
</dbReference>
<evidence type="ECO:0000256" key="3">
    <source>
        <dbReference type="SAM" id="MobiDB-lite"/>
    </source>
</evidence>
<keyword evidence="1" id="KW-0880">Kelch repeat</keyword>
<feature type="region of interest" description="Disordered" evidence="3">
    <location>
        <begin position="1"/>
        <end position="172"/>
    </location>
</feature>
<evidence type="ECO:0000256" key="2">
    <source>
        <dbReference type="ARBA" id="ARBA00022737"/>
    </source>
</evidence>
<feature type="compositionally biased region" description="Low complexity" evidence="3">
    <location>
        <begin position="802"/>
        <end position="812"/>
    </location>
</feature>
<keyword evidence="2" id="KW-0677">Repeat</keyword>
<dbReference type="Gene3D" id="2.120.10.80">
    <property type="entry name" value="Kelch-type beta propeller"/>
    <property type="match status" value="2"/>
</dbReference>
<keyword evidence="4" id="KW-0812">Transmembrane</keyword>
<evidence type="ECO:0008006" key="7">
    <source>
        <dbReference type="Google" id="ProtNLM"/>
    </source>
</evidence>
<feature type="compositionally biased region" description="Basic and acidic residues" evidence="3">
    <location>
        <begin position="34"/>
        <end position="44"/>
    </location>
</feature>
<keyword evidence="6" id="KW-1185">Reference proteome</keyword>
<feature type="compositionally biased region" description="Low complexity" evidence="3">
    <location>
        <begin position="677"/>
        <end position="690"/>
    </location>
</feature>
<dbReference type="Proteomes" id="UP000028524">
    <property type="component" value="Unassembled WGS sequence"/>
</dbReference>
<feature type="region of interest" description="Disordered" evidence="3">
    <location>
        <begin position="677"/>
        <end position="700"/>
    </location>
</feature>
<evidence type="ECO:0000313" key="6">
    <source>
        <dbReference type="Proteomes" id="UP000028524"/>
    </source>
</evidence>
<feature type="compositionally biased region" description="Basic and acidic residues" evidence="3">
    <location>
        <begin position="63"/>
        <end position="75"/>
    </location>
</feature>
<sequence length="861" mass="93080">MPCTALSSSQGADTSCRAASPPRLLTRPHFHHQITSDRLREGARAGKPPFTMNTKIRRGRRSIFKELGLDDHDCASSHPLPPSPSPNREKMPYQSDDESGSDRVADLRSEHDKAEQQEHNDGESKEQSEANNSRLRQRHNTISSRPWFSKLANSKARPRIKSSASAPPSTGSGLQRFTMIALLIAVVLPTFSYWNGRTRVEMNGADAGPIRPRQTSPTEVCRRWAHQAALLNGTLYIYGGEAKTESDQDQNTWNNNFLTLDLTRDWDIDSPSLTGLPVPDGPPPVALGYLWRDYNNLYLYGGQFSDSPYVEPGPESLWRYSINDEEWTEFPDPETSAGNYSEPGGQPVHRAAEGAGISVPELGLSWYFGGHLDWATTPGWSRSIDRVYLMSLLEFTHPGYVNSGVDSLSTGTGAGRGGAFRNITEGGVQAEDFPERADGVLVYIPGWGEAGILIGLAGGTNDTFVRDLEYLSVYDIKNSRWYHQRATGDIPGVRVNPCAVVATVPDGSSFQVYLFGGQNLQPYDDTNPRAFQEEQIQYDDMYILTIPSFTWIRVDQSGQDTPLPRAGHTCALQDSQMIVVGGYVGQEDRCDSPGIYVFDVSSLEWKSGFAAADHPADFSTGNSVLDSSYGYRVPEIVQQEIGGDDEGGATVTTPSVGEATQGPFATGQAPRFTVTATGAGPTATVTNPGPDGTGASSDSGPQPGLIAAGVVAGLAGALALYLGWCAWVYRRQVKAYKQHIAAANRYGAASNASFGAAGLFGGRRASSRRTQASGHSRWGWMGSGREPDWLSEPKWQSDEPPSSSSATATNSAGRSVNDGRPRSSGSGGSTEGLLDGQEPSFFNVVMGPRRALRVVNGIDEK</sequence>
<feature type="compositionally biased region" description="Polar residues" evidence="3">
    <location>
        <begin position="1"/>
        <end position="13"/>
    </location>
</feature>
<evidence type="ECO:0000256" key="4">
    <source>
        <dbReference type="SAM" id="Phobius"/>
    </source>
</evidence>
<accession>A0A084QJI8</accession>
<reference evidence="5 6" key="1">
    <citation type="journal article" date="2014" name="BMC Genomics">
        <title>Comparative genome sequencing reveals chemotype-specific gene clusters in the toxigenic black mold Stachybotrys.</title>
        <authorList>
            <person name="Semeiks J."/>
            <person name="Borek D."/>
            <person name="Otwinowski Z."/>
            <person name="Grishin N.V."/>
        </authorList>
    </citation>
    <scope>NUCLEOTIDE SEQUENCE [LARGE SCALE GENOMIC DNA]</scope>
    <source>
        <strain evidence="5 6">IBT 40285</strain>
    </source>
</reference>
<dbReference type="EMBL" id="KL660698">
    <property type="protein sequence ID" value="KFA64123.1"/>
    <property type="molecule type" value="Genomic_DNA"/>
</dbReference>
<dbReference type="InParanoid" id="A0A084QJI8"/>
<feature type="transmembrane region" description="Helical" evidence="4">
    <location>
        <begin position="705"/>
        <end position="729"/>
    </location>
</feature>
<gene>
    <name evidence="5" type="ORF">S40285_00863</name>
</gene>